<evidence type="ECO:0000256" key="1">
    <source>
        <dbReference type="ARBA" id="ARBA00004651"/>
    </source>
</evidence>
<feature type="transmembrane region" description="Helical" evidence="8">
    <location>
        <begin position="91"/>
        <end position="113"/>
    </location>
</feature>
<feature type="transmembrane region" description="Helical" evidence="8">
    <location>
        <begin position="152"/>
        <end position="173"/>
    </location>
</feature>
<dbReference type="SUPFAM" id="SSF81345">
    <property type="entry name" value="ABC transporter involved in vitamin B12 uptake, BtuC"/>
    <property type="match status" value="1"/>
</dbReference>
<dbReference type="GO" id="GO:0033214">
    <property type="term" value="P:siderophore-iron import into cell"/>
    <property type="evidence" value="ECO:0007669"/>
    <property type="project" value="TreeGrafter"/>
</dbReference>
<dbReference type="EMBL" id="LWBR01000010">
    <property type="protein sequence ID" value="KZN97368.1"/>
    <property type="molecule type" value="Genomic_DNA"/>
</dbReference>
<accession>A0A165YR79</accession>
<feature type="transmembrane region" description="Helical" evidence="8">
    <location>
        <begin position="194"/>
        <end position="215"/>
    </location>
</feature>
<feature type="transmembrane region" description="Helical" evidence="8">
    <location>
        <begin position="12"/>
        <end position="33"/>
    </location>
</feature>
<gene>
    <name evidence="9" type="ORF">AZI98_03680</name>
</gene>
<keyword evidence="10" id="KW-1185">Reference proteome</keyword>
<dbReference type="GO" id="GO:0005886">
    <property type="term" value="C:plasma membrane"/>
    <property type="evidence" value="ECO:0007669"/>
    <property type="project" value="UniProtKB-SubCell"/>
</dbReference>
<feature type="transmembrane region" description="Helical" evidence="8">
    <location>
        <begin position="310"/>
        <end position="328"/>
    </location>
</feature>
<evidence type="ECO:0000256" key="6">
    <source>
        <dbReference type="ARBA" id="ARBA00022989"/>
    </source>
</evidence>
<dbReference type="CDD" id="cd06550">
    <property type="entry name" value="TM_ABC_iron-siderophores_like"/>
    <property type="match status" value="1"/>
</dbReference>
<keyword evidence="3" id="KW-0813">Transport</keyword>
<comment type="caution">
    <text evidence="9">The sequence shown here is derived from an EMBL/GenBank/DDBJ whole genome shotgun (WGS) entry which is preliminary data.</text>
</comment>
<feature type="transmembrane region" description="Helical" evidence="8">
    <location>
        <begin position="240"/>
        <end position="267"/>
    </location>
</feature>
<name>A0A165YR79_9BACI</name>
<evidence type="ECO:0000313" key="9">
    <source>
        <dbReference type="EMBL" id="KZN97368.1"/>
    </source>
</evidence>
<dbReference type="Proteomes" id="UP000076476">
    <property type="component" value="Unassembled WGS sequence"/>
</dbReference>
<keyword evidence="6 8" id="KW-1133">Transmembrane helix</keyword>
<evidence type="ECO:0000256" key="4">
    <source>
        <dbReference type="ARBA" id="ARBA00022475"/>
    </source>
</evidence>
<dbReference type="FunFam" id="1.10.3470.10:FF:000001">
    <property type="entry name" value="Vitamin B12 ABC transporter permease BtuC"/>
    <property type="match status" value="1"/>
</dbReference>
<dbReference type="Gene3D" id="1.10.3470.10">
    <property type="entry name" value="ABC transporter involved in vitamin B12 uptake, BtuC"/>
    <property type="match status" value="1"/>
</dbReference>
<comment type="similarity">
    <text evidence="2">Belongs to the binding-protein-dependent transport system permease family. FecCD subfamily.</text>
</comment>
<dbReference type="InterPro" id="IPR037294">
    <property type="entry name" value="ABC_BtuC-like"/>
</dbReference>
<feature type="transmembrane region" description="Helical" evidence="8">
    <location>
        <begin position="120"/>
        <end position="140"/>
    </location>
</feature>
<evidence type="ECO:0000256" key="2">
    <source>
        <dbReference type="ARBA" id="ARBA00007935"/>
    </source>
</evidence>
<evidence type="ECO:0000256" key="8">
    <source>
        <dbReference type="SAM" id="Phobius"/>
    </source>
</evidence>
<organism evidence="9 10">
    <name type="scientific">Aeribacillus pallidus</name>
    <dbReference type="NCBI Taxonomy" id="33936"/>
    <lineage>
        <taxon>Bacteria</taxon>
        <taxon>Bacillati</taxon>
        <taxon>Bacillota</taxon>
        <taxon>Bacilli</taxon>
        <taxon>Bacillales</taxon>
        <taxon>Bacillaceae</taxon>
        <taxon>Aeribacillus</taxon>
    </lineage>
</organism>
<protein>
    <submittedName>
        <fullName evidence="9">Iron ABC transporter</fullName>
    </submittedName>
</protein>
<evidence type="ECO:0000313" key="10">
    <source>
        <dbReference type="Proteomes" id="UP000076476"/>
    </source>
</evidence>
<keyword evidence="4" id="KW-1003">Cell membrane</keyword>
<evidence type="ECO:0000256" key="7">
    <source>
        <dbReference type="ARBA" id="ARBA00023136"/>
    </source>
</evidence>
<reference evidence="9 10" key="1">
    <citation type="submission" date="2016-04" db="EMBL/GenBank/DDBJ databases">
        <title>Draft genome sequence of Aeribacillus pallidus 8m3 from petroleum reservoir.</title>
        <authorList>
            <person name="Poltaraus A.B."/>
            <person name="Nazina T.N."/>
            <person name="Tourova T.P."/>
            <person name="Malakho S.M."/>
            <person name="Korshunova A.V."/>
            <person name="Sokolova D.S."/>
        </authorList>
    </citation>
    <scope>NUCLEOTIDE SEQUENCE [LARGE SCALE GENOMIC DNA]</scope>
    <source>
        <strain evidence="9 10">8m3</strain>
    </source>
</reference>
<dbReference type="GO" id="GO:0022857">
    <property type="term" value="F:transmembrane transporter activity"/>
    <property type="evidence" value="ECO:0007669"/>
    <property type="project" value="InterPro"/>
</dbReference>
<proteinExistence type="inferred from homology"/>
<keyword evidence="5 8" id="KW-0812">Transmembrane</keyword>
<feature type="transmembrane region" description="Helical" evidence="8">
    <location>
        <begin position="279"/>
        <end position="304"/>
    </location>
</feature>
<dbReference type="Pfam" id="PF01032">
    <property type="entry name" value="FecCD"/>
    <property type="match status" value="1"/>
</dbReference>
<sequence length="335" mass="35376">MKLSLSSNRKAILLFLSFLLLLFCMCASIVYGYTDTSWKMAWDAFFHFNGSNEHIIIQNVRLPRSVIASVVGACLALSGALMQAITKNPLASPSVFGINAGAGFFIVLAFSLFSVNSLQAFTWIAFAGAAFAAMLVYMISSLGSDGLTPVKLTLAGAAVAALFSSLTQGLLVLNEAALDQVLFWLAGSVQGRKMEVMTAVLPYILIGLVICTFIASKLNVLVMGEEVAKSLGLKVGTVKFFAACAVIFFAGGAVAAAGPIAFIGVVVPHIAKYVAGNDYRWILPFCAVFGGILLVAADIGARFIVMPEEVPVGVMTAIIGTPFFVYIARKGVRAS</sequence>
<dbReference type="InterPro" id="IPR000522">
    <property type="entry name" value="ABC_transptr_permease_BtuC"/>
</dbReference>
<dbReference type="PANTHER" id="PTHR30472">
    <property type="entry name" value="FERRIC ENTEROBACTIN TRANSPORT SYSTEM PERMEASE PROTEIN"/>
    <property type="match status" value="1"/>
</dbReference>
<comment type="subcellular location">
    <subcellularLocation>
        <location evidence="1">Cell membrane</location>
        <topology evidence="1">Multi-pass membrane protein</topology>
    </subcellularLocation>
</comment>
<accession>A0A163ZP29</accession>
<evidence type="ECO:0000256" key="5">
    <source>
        <dbReference type="ARBA" id="ARBA00022692"/>
    </source>
</evidence>
<dbReference type="STRING" id="33936.AZI98_03680"/>
<dbReference type="AlphaFoldDB" id="A0A165YR79"/>
<dbReference type="PANTHER" id="PTHR30472:SF65">
    <property type="entry name" value="SIDEROPHORE TRANSPORT SYSTEM PERMEASE PROTEIN YFIZ-RELATED"/>
    <property type="match status" value="1"/>
</dbReference>
<keyword evidence="7 8" id="KW-0472">Membrane</keyword>
<evidence type="ECO:0000256" key="3">
    <source>
        <dbReference type="ARBA" id="ARBA00022448"/>
    </source>
</evidence>